<evidence type="ECO:0000256" key="8">
    <source>
        <dbReference type="SAM" id="Phobius"/>
    </source>
</evidence>
<keyword evidence="5 8" id="KW-0812">Transmembrane</keyword>
<keyword evidence="6 8" id="KW-1133">Transmembrane helix</keyword>
<feature type="domain" description="Major facilitator superfamily (MFS) profile" evidence="9">
    <location>
        <begin position="198"/>
        <end position="393"/>
    </location>
</feature>
<gene>
    <name evidence="10" type="ORF">NE695_08555</name>
</gene>
<keyword evidence="3" id="KW-1003">Cell membrane</keyword>
<feature type="transmembrane region" description="Helical" evidence="8">
    <location>
        <begin position="267"/>
        <end position="287"/>
    </location>
</feature>
<feature type="transmembrane region" description="Helical" evidence="8">
    <location>
        <begin position="327"/>
        <end position="345"/>
    </location>
</feature>
<organism evidence="10 11">
    <name type="scientific">Neglectibacter timonensis</name>
    <dbReference type="NCBI Taxonomy" id="1776382"/>
    <lineage>
        <taxon>Bacteria</taxon>
        <taxon>Bacillati</taxon>
        <taxon>Bacillota</taxon>
        <taxon>Clostridia</taxon>
        <taxon>Eubacteriales</taxon>
        <taxon>Oscillospiraceae</taxon>
        <taxon>Neglectibacter</taxon>
    </lineage>
</organism>
<evidence type="ECO:0000256" key="5">
    <source>
        <dbReference type="ARBA" id="ARBA00022692"/>
    </source>
</evidence>
<name>A0ABT1RZ49_9FIRM</name>
<evidence type="ECO:0000256" key="2">
    <source>
        <dbReference type="ARBA" id="ARBA00022448"/>
    </source>
</evidence>
<dbReference type="GeneID" id="90531539"/>
<dbReference type="SUPFAM" id="SSF103473">
    <property type="entry name" value="MFS general substrate transporter"/>
    <property type="match status" value="1"/>
</dbReference>
<feature type="transmembrane region" description="Helical" evidence="8">
    <location>
        <begin position="238"/>
        <end position="255"/>
    </location>
</feature>
<dbReference type="InterPro" id="IPR036259">
    <property type="entry name" value="MFS_trans_sf"/>
</dbReference>
<feature type="transmembrane region" description="Helical" evidence="8">
    <location>
        <begin position="293"/>
        <end position="315"/>
    </location>
</feature>
<reference evidence="10 11" key="1">
    <citation type="submission" date="2022-06" db="EMBL/GenBank/DDBJ databases">
        <title>Isolation of gut microbiota from human fecal samples.</title>
        <authorList>
            <person name="Pamer E.G."/>
            <person name="Barat B."/>
            <person name="Waligurski E."/>
            <person name="Medina S."/>
            <person name="Paddock L."/>
            <person name="Mostad J."/>
        </authorList>
    </citation>
    <scope>NUCLEOTIDE SEQUENCE [LARGE SCALE GENOMIC DNA]</scope>
    <source>
        <strain evidence="10 11">DFI.9.73</strain>
    </source>
</reference>
<evidence type="ECO:0000259" key="9">
    <source>
        <dbReference type="PROSITE" id="PS50850"/>
    </source>
</evidence>
<proteinExistence type="predicted"/>
<feature type="transmembrane region" description="Helical" evidence="8">
    <location>
        <begin position="32"/>
        <end position="51"/>
    </location>
</feature>
<dbReference type="PANTHER" id="PTHR23522">
    <property type="entry name" value="BLL5896 PROTEIN"/>
    <property type="match status" value="1"/>
</dbReference>
<dbReference type="PANTHER" id="PTHR23522:SF10">
    <property type="entry name" value="3-PHENYLPROPIONIC ACID TRANSPORTER-RELATED"/>
    <property type="match status" value="1"/>
</dbReference>
<feature type="transmembrane region" description="Helical" evidence="8">
    <location>
        <begin position="156"/>
        <end position="173"/>
    </location>
</feature>
<evidence type="ECO:0000256" key="3">
    <source>
        <dbReference type="ARBA" id="ARBA00022475"/>
    </source>
</evidence>
<keyword evidence="4" id="KW-0997">Cell inner membrane</keyword>
<dbReference type="Proteomes" id="UP001524473">
    <property type="component" value="Unassembled WGS sequence"/>
</dbReference>
<dbReference type="InterPro" id="IPR024989">
    <property type="entry name" value="MFS_assoc_dom"/>
</dbReference>
<dbReference type="RefSeq" id="WP_066861466.1">
    <property type="nucleotide sequence ID" value="NZ_CABKVV010000011.1"/>
</dbReference>
<feature type="transmembrane region" description="Helical" evidence="8">
    <location>
        <begin position="127"/>
        <end position="150"/>
    </location>
</feature>
<dbReference type="EMBL" id="JANFZH010000017">
    <property type="protein sequence ID" value="MCQ4839964.1"/>
    <property type="molecule type" value="Genomic_DNA"/>
</dbReference>
<evidence type="ECO:0000256" key="4">
    <source>
        <dbReference type="ARBA" id="ARBA00022519"/>
    </source>
</evidence>
<keyword evidence="11" id="KW-1185">Reference proteome</keyword>
<feature type="transmembrane region" description="Helical" evidence="8">
    <location>
        <begin position="87"/>
        <end position="106"/>
    </location>
</feature>
<feature type="transmembrane region" description="Helical" evidence="8">
    <location>
        <begin position="63"/>
        <end position="81"/>
    </location>
</feature>
<protein>
    <submittedName>
        <fullName evidence="10">MFS transporter</fullName>
    </submittedName>
</protein>
<sequence>MAGLNGIYWFAMSFSCYQAVYLQNEGFSASQLGLLNALASAVAIASVSFWGMISDKIGSVKRILVMILTLGVGLYALIPLIPTGLPVSPVLFLIFIPLINFFRGSMTNFTDNILVRNCNELRLNFGAIRSVGSFLYMVGGVLISALLPMVGVPSTFWLSAVCMLPAILFAVCAREPHTKKPRTAPDGKKEKLNFGALFRSYSYVTFLLFAFLFYIACSCEGTFVPYFMKSVGADTEKYSILLAYRALFEIPFLLLMVKLRKRFPLKYLIMAAASFMAVECLCFSLFANSFLTILLFCTFFGLGNGLFLGSALNYIYDLAPDNLKASAQAFFVAVQSTAGILGNLIGGVVFDAIGAKLFYFSVFCLYLISIAIFAGSFLIRRKAPKESAAAETV</sequence>
<dbReference type="Gene3D" id="1.20.1250.20">
    <property type="entry name" value="MFS general substrate transporter like domains"/>
    <property type="match status" value="2"/>
</dbReference>
<evidence type="ECO:0000313" key="11">
    <source>
        <dbReference type="Proteomes" id="UP001524473"/>
    </source>
</evidence>
<evidence type="ECO:0000256" key="6">
    <source>
        <dbReference type="ARBA" id="ARBA00022989"/>
    </source>
</evidence>
<keyword evidence="2" id="KW-0813">Transport</keyword>
<evidence type="ECO:0000256" key="7">
    <source>
        <dbReference type="ARBA" id="ARBA00023136"/>
    </source>
</evidence>
<evidence type="ECO:0000313" key="10">
    <source>
        <dbReference type="EMBL" id="MCQ4839964.1"/>
    </source>
</evidence>
<accession>A0ABT1RZ49</accession>
<evidence type="ECO:0000256" key="1">
    <source>
        <dbReference type="ARBA" id="ARBA00004429"/>
    </source>
</evidence>
<feature type="transmembrane region" description="Helical" evidence="8">
    <location>
        <begin position="357"/>
        <end position="379"/>
    </location>
</feature>
<dbReference type="Pfam" id="PF12832">
    <property type="entry name" value="MFS_1_like"/>
    <property type="match status" value="1"/>
</dbReference>
<dbReference type="InterPro" id="IPR020846">
    <property type="entry name" value="MFS_dom"/>
</dbReference>
<comment type="subcellular location">
    <subcellularLocation>
        <location evidence="1">Cell inner membrane</location>
        <topology evidence="1">Multi-pass membrane protein</topology>
    </subcellularLocation>
</comment>
<dbReference type="PROSITE" id="PS50850">
    <property type="entry name" value="MFS"/>
    <property type="match status" value="1"/>
</dbReference>
<comment type="caution">
    <text evidence="10">The sequence shown here is derived from an EMBL/GenBank/DDBJ whole genome shotgun (WGS) entry which is preliminary data.</text>
</comment>
<keyword evidence="7 8" id="KW-0472">Membrane</keyword>